<dbReference type="InterPro" id="IPR002589">
    <property type="entry name" value="Macro_dom"/>
</dbReference>
<accession>A0ABU7WFE5</accession>
<keyword evidence="3" id="KW-1185">Reference proteome</keyword>
<protein>
    <submittedName>
        <fullName evidence="2">O-acetyl-ADP-ribose deacetylase</fullName>
        <ecNumber evidence="2">3.1.1.106</ecNumber>
    </submittedName>
</protein>
<dbReference type="EMBL" id="JAZHBM010000002">
    <property type="protein sequence ID" value="MEF3082693.1"/>
    <property type="molecule type" value="Genomic_DNA"/>
</dbReference>
<evidence type="ECO:0000313" key="2">
    <source>
        <dbReference type="EMBL" id="MEF3082693.1"/>
    </source>
</evidence>
<evidence type="ECO:0000313" key="3">
    <source>
        <dbReference type="Proteomes" id="UP001358324"/>
    </source>
</evidence>
<feature type="domain" description="Macro" evidence="1">
    <location>
        <begin position="1"/>
        <end position="172"/>
    </location>
</feature>
<comment type="caution">
    <text evidence="2">The sequence shown here is derived from an EMBL/GenBank/DDBJ whole genome shotgun (WGS) entry which is preliminary data.</text>
</comment>
<dbReference type="EC" id="3.1.1.106" evidence="2"/>
<dbReference type="InterPro" id="IPR043472">
    <property type="entry name" value="Macro_dom-like"/>
</dbReference>
<evidence type="ECO:0000259" key="1">
    <source>
        <dbReference type="PROSITE" id="PS51154"/>
    </source>
</evidence>
<dbReference type="Gene3D" id="3.40.220.10">
    <property type="entry name" value="Leucine Aminopeptidase, subunit E, domain 1"/>
    <property type="match status" value="1"/>
</dbReference>
<dbReference type="PROSITE" id="PS51154">
    <property type="entry name" value="MACRO"/>
    <property type="match status" value="1"/>
</dbReference>
<dbReference type="Proteomes" id="UP001358324">
    <property type="component" value="Unassembled WGS sequence"/>
</dbReference>
<dbReference type="Pfam" id="PF01661">
    <property type="entry name" value="Macro"/>
    <property type="match status" value="1"/>
</dbReference>
<gene>
    <name evidence="2" type="ORF">V3391_10810</name>
</gene>
<dbReference type="NCBIfam" id="NF001664">
    <property type="entry name" value="PRK00431.1-6"/>
    <property type="match status" value="1"/>
</dbReference>
<dbReference type="SUPFAM" id="SSF52949">
    <property type="entry name" value="Macro domain-like"/>
    <property type="match status" value="1"/>
</dbReference>
<keyword evidence="2" id="KW-0378">Hydrolase</keyword>
<organism evidence="2 3">
    <name type="scientific">Luteimonas flava</name>
    <dbReference type="NCBI Taxonomy" id="3115822"/>
    <lineage>
        <taxon>Bacteria</taxon>
        <taxon>Pseudomonadati</taxon>
        <taxon>Pseudomonadota</taxon>
        <taxon>Gammaproteobacteria</taxon>
        <taxon>Lysobacterales</taxon>
        <taxon>Lysobacteraceae</taxon>
        <taxon>Luteimonas</taxon>
    </lineage>
</organism>
<dbReference type="CDD" id="cd02908">
    <property type="entry name" value="Macro_OAADPr_deacetylase"/>
    <property type="match status" value="1"/>
</dbReference>
<dbReference type="GO" id="GO:0061463">
    <property type="term" value="F:O-acetyl-ADP-ribose deacetylase activity"/>
    <property type="evidence" value="ECO:0007669"/>
    <property type="project" value="UniProtKB-EC"/>
</dbReference>
<dbReference type="PANTHER" id="PTHR11106">
    <property type="entry name" value="GANGLIOSIDE INDUCED DIFFERENTIATION ASSOCIATED PROTEIN 2-RELATED"/>
    <property type="match status" value="1"/>
</dbReference>
<dbReference type="SMART" id="SM00506">
    <property type="entry name" value="A1pp"/>
    <property type="match status" value="1"/>
</dbReference>
<proteinExistence type="predicted"/>
<dbReference type="PANTHER" id="PTHR11106:SF27">
    <property type="entry name" value="MACRO DOMAIN-CONTAINING PROTEIN"/>
    <property type="match status" value="1"/>
</dbReference>
<sequence length="172" mass="17837">MPTLEARQADITRVEADAIVNAANETLLGGGGVDGAIHRAAGLALLQACRALPQVRPGVRCPTGEARITPGFGLPARSVIHTVGPVWRGGTAGEAGMLAACYRNSLALAAEHGLARIAFPAISCGVYGYPIDQAVQIAVDTVRAWTGDVPTHVLFCCFDAAMLTRYEAALAD</sequence>
<name>A0ABU7WFE5_9GAMM</name>
<dbReference type="RefSeq" id="WP_332078413.1">
    <property type="nucleotide sequence ID" value="NZ_JAZHBM010000002.1"/>
</dbReference>
<reference evidence="2 3" key="1">
    <citation type="submission" date="2024-01" db="EMBL/GenBank/DDBJ databases">
        <title>Novel species of the genus Luteimonas isolated from rivers.</title>
        <authorList>
            <person name="Lu H."/>
        </authorList>
    </citation>
    <scope>NUCLEOTIDE SEQUENCE [LARGE SCALE GENOMIC DNA]</scope>
    <source>
        <strain evidence="2 3">SMYT11W</strain>
    </source>
</reference>